<feature type="compositionally biased region" description="Low complexity" evidence="2">
    <location>
        <begin position="346"/>
        <end position="356"/>
    </location>
</feature>
<proteinExistence type="predicted"/>
<keyword evidence="1" id="KW-0479">Metal-binding</keyword>
<keyword evidence="1" id="KW-0862">Zinc</keyword>
<gene>
    <name evidence="4" type="ORF">SPIL2461_LOCUS4452</name>
</gene>
<protein>
    <recommendedName>
        <fullName evidence="3">C3H1-type domain-containing protein</fullName>
    </recommendedName>
</protein>
<name>A0A812LFT5_SYMPI</name>
<feature type="zinc finger region" description="C3H1-type" evidence="1">
    <location>
        <begin position="191"/>
        <end position="213"/>
    </location>
</feature>
<accession>A0A812LFT5</accession>
<dbReference type="EMBL" id="CAJNIZ010005873">
    <property type="protein sequence ID" value="CAE7245301.1"/>
    <property type="molecule type" value="Genomic_DNA"/>
</dbReference>
<feature type="non-terminal residue" evidence="4">
    <location>
        <position position="1"/>
    </location>
</feature>
<feature type="domain" description="C3H1-type" evidence="3">
    <location>
        <begin position="191"/>
        <end position="213"/>
    </location>
</feature>
<dbReference type="GO" id="GO:0008270">
    <property type="term" value="F:zinc ion binding"/>
    <property type="evidence" value="ECO:0007669"/>
    <property type="project" value="UniProtKB-KW"/>
</dbReference>
<reference evidence="4" key="1">
    <citation type="submission" date="2021-02" db="EMBL/GenBank/DDBJ databases">
        <authorList>
            <person name="Dougan E. K."/>
            <person name="Rhodes N."/>
            <person name="Thang M."/>
            <person name="Chan C."/>
        </authorList>
    </citation>
    <scope>NUCLEOTIDE SEQUENCE</scope>
</reference>
<dbReference type="AlphaFoldDB" id="A0A812LFT5"/>
<comment type="caution">
    <text evidence="4">The sequence shown here is derived from an EMBL/GenBank/DDBJ whole genome shotgun (WGS) entry which is preliminary data.</text>
</comment>
<dbReference type="InterPro" id="IPR000571">
    <property type="entry name" value="Znf_CCCH"/>
</dbReference>
<dbReference type="Proteomes" id="UP000649617">
    <property type="component" value="Unassembled WGS sequence"/>
</dbReference>
<keyword evidence="1" id="KW-0863">Zinc-finger</keyword>
<dbReference type="PROSITE" id="PS50103">
    <property type="entry name" value="ZF_C3H1"/>
    <property type="match status" value="1"/>
</dbReference>
<feature type="region of interest" description="Disordered" evidence="2">
    <location>
        <begin position="346"/>
        <end position="420"/>
    </location>
</feature>
<evidence type="ECO:0000256" key="1">
    <source>
        <dbReference type="PROSITE-ProRule" id="PRU00723"/>
    </source>
</evidence>
<organism evidence="4 5">
    <name type="scientific">Symbiodinium pilosum</name>
    <name type="common">Dinoflagellate</name>
    <dbReference type="NCBI Taxonomy" id="2952"/>
    <lineage>
        <taxon>Eukaryota</taxon>
        <taxon>Sar</taxon>
        <taxon>Alveolata</taxon>
        <taxon>Dinophyceae</taxon>
        <taxon>Suessiales</taxon>
        <taxon>Symbiodiniaceae</taxon>
        <taxon>Symbiodinium</taxon>
    </lineage>
</organism>
<evidence type="ECO:0000256" key="2">
    <source>
        <dbReference type="SAM" id="MobiDB-lite"/>
    </source>
</evidence>
<keyword evidence="5" id="KW-1185">Reference proteome</keyword>
<evidence type="ECO:0000259" key="3">
    <source>
        <dbReference type="PROSITE" id="PS50103"/>
    </source>
</evidence>
<evidence type="ECO:0000313" key="5">
    <source>
        <dbReference type="Proteomes" id="UP000649617"/>
    </source>
</evidence>
<sequence>TQQEHQLFRLAENCLWEQFTTEGRRTNSGICRYIADLREATEGLLWNDLFVHLKGKLAGPHREDFVRRAADILHLRSPPSSSSSSSSTATSDTVNLDVVEYPVWDELPGGTRRDWALFFGQDIAAREVLNPPMQILAEFQEDIPMGMQREFPLGQRRVCPDVCGRQTCRRPHCECIHPDFVDHAWVPLNCPCRNFFRGHCTKEGGCPNLHADTFPEAVYAAFRQLTLKRPSTRLHYVQHRGIFRFITRSEAMDMIMTSLTTSDTMAIKQFIMGMSWTKFPTGWLRAAQQPNTLPDTDDIEIPITEAEPFTVSYTNVVSATTDGYIVGIHLGFGTIVLRTTGATAERSASATATSEGHAQGSTGTPGRSEAHTRSTARRVTHGQIYATGNRGHRSSGGCIPATAQSQGSASPSDEDTPPVEGARHCGWVLVVVTALGGVAARLERLLATTAPQQPSTEYSVWDDTWPTQQYQHHRRFHRHGLPARAAIVRNMLTPVPAIAPDNVAQFPPSNYPYMAFAPWFVNTSMLQAVEFALVGFNNPESCYLILRDYMALAVHVRRFTQDRPSVERYIMAFTDAVLDCVCFMLPMAWRSRFTDDWAQVVTVSGQPTSTSLAPWHVSAHS</sequence>
<feature type="compositionally biased region" description="Polar residues" evidence="2">
    <location>
        <begin position="402"/>
        <end position="411"/>
    </location>
</feature>
<evidence type="ECO:0000313" key="4">
    <source>
        <dbReference type="EMBL" id="CAE7245301.1"/>
    </source>
</evidence>